<evidence type="ECO:0000256" key="1">
    <source>
        <dbReference type="ARBA" id="ARBA00007099"/>
    </source>
</evidence>
<protein>
    <submittedName>
        <fullName evidence="2">Uncharacterized protein</fullName>
    </submittedName>
</protein>
<dbReference type="PANTHER" id="PTHR13225">
    <property type="entry name" value="MISEXPRESSION SUPPRESSOR OF RAS 6"/>
    <property type="match status" value="1"/>
</dbReference>
<gene>
    <name evidence="2" type="ORF">SNE40_018525</name>
</gene>
<evidence type="ECO:0000313" key="3">
    <source>
        <dbReference type="Proteomes" id="UP001347796"/>
    </source>
</evidence>
<comment type="similarity">
    <text evidence="1">Belongs to the UPF0489 family.</text>
</comment>
<keyword evidence="3" id="KW-1185">Reference proteome</keyword>
<organism evidence="2 3">
    <name type="scientific">Patella caerulea</name>
    <name type="common">Rayed Mediterranean limpet</name>
    <dbReference type="NCBI Taxonomy" id="87958"/>
    <lineage>
        <taxon>Eukaryota</taxon>
        <taxon>Metazoa</taxon>
        <taxon>Spiralia</taxon>
        <taxon>Lophotrochozoa</taxon>
        <taxon>Mollusca</taxon>
        <taxon>Gastropoda</taxon>
        <taxon>Patellogastropoda</taxon>
        <taxon>Patelloidea</taxon>
        <taxon>Patellidae</taxon>
        <taxon>Patella</taxon>
    </lineage>
</organism>
<dbReference type="PANTHER" id="PTHR13225:SF3">
    <property type="entry name" value="UPF0489 PROTEIN C5ORF22"/>
    <property type="match status" value="1"/>
</dbReference>
<reference evidence="2 3" key="1">
    <citation type="submission" date="2024-01" db="EMBL/GenBank/DDBJ databases">
        <title>The genome of the rayed Mediterranean limpet Patella caerulea (Linnaeus, 1758).</title>
        <authorList>
            <person name="Anh-Thu Weber A."/>
            <person name="Halstead-Nussloch G."/>
        </authorList>
    </citation>
    <scope>NUCLEOTIDE SEQUENCE [LARGE SCALE GENOMIC DNA]</scope>
    <source>
        <strain evidence="2">AATW-2023a</strain>
        <tissue evidence="2">Whole specimen</tissue>
    </source>
</reference>
<dbReference type="EMBL" id="JAZGQO010000014">
    <property type="protein sequence ID" value="KAK6170037.1"/>
    <property type="molecule type" value="Genomic_DNA"/>
</dbReference>
<dbReference type="Proteomes" id="UP001347796">
    <property type="component" value="Unassembled WGS sequence"/>
</dbReference>
<dbReference type="AlphaFoldDB" id="A0AAN8P416"/>
<name>A0AAN8P416_PATCE</name>
<comment type="caution">
    <text evidence="2">The sequence shown here is derived from an EMBL/GenBank/DDBJ whole genome shotgun (WGS) entry which is preliminary data.</text>
</comment>
<evidence type="ECO:0000313" key="2">
    <source>
        <dbReference type="EMBL" id="KAK6170037.1"/>
    </source>
</evidence>
<accession>A0AAN8P416</accession>
<sequence length="493" mass="56025">MAVKNKIDRVNINDINDVVKYIPPKILRTAKWDSSKIPVIVVEEHHEVIPYWFAAAESSLIPIDGVTILHVDGHSDTGIPEVRNNFPLFQWPRSLSQLFTLMQKNDVFVVGASLTGLIKRFIWVWPPWDKVNHDNPHITAYLEIGSTVKLLPKTGQEVLVLCACVTTLIDKKGCYMMNYTSIYNEDFIPIKKDECSFSQNITGIYEEISEGEAIKLLKSGNWIAPGENVILDVDEDYYGCESVFTKLYKSGVKDFIADNMAAIINNMFCSYTVAGEIIADNFYNSVIKIVLAAKTEMLNCRRSTHDLVLKNKCTTYVQLQQNVFNMIPDLAESVKNYKESILCSDNDQINHIFLQGLLRNMVKLTIPQLKVLANVGICLSISPRTLDYQPEMRLCTSYNLPNSTTVSFHSPSTKEIEHRTKRLELLFSAKNLTPKFITITRSVRDGYTPREQSFKIESDIMKVIRSSFLGFEKDMVHFDINLLGGLEGWSGRH</sequence>
<dbReference type="Pfam" id="PF12640">
    <property type="entry name" value="UPF0489"/>
    <property type="match status" value="1"/>
</dbReference>
<proteinExistence type="inferred from homology"/>
<dbReference type="InterPro" id="IPR024131">
    <property type="entry name" value="UPF0489"/>
</dbReference>